<dbReference type="PANTHER" id="PTHR38431:SF1">
    <property type="entry name" value="BLL2305 PROTEIN"/>
    <property type="match status" value="1"/>
</dbReference>
<dbReference type="STRING" id="415426.Hbut_0336"/>
<dbReference type="EnsemblBacteria" id="ABM80208">
    <property type="protein sequence ID" value="ABM80208"/>
    <property type="gene ID" value="Hbut_0336"/>
</dbReference>
<dbReference type="KEGG" id="hbu:Hbut_0336"/>
<dbReference type="OrthoDB" id="31371at2157"/>
<dbReference type="InterPro" id="IPR036390">
    <property type="entry name" value="WH_DNA-bd_sf"/>
</dbReference>
<dbReference type="InterPro" id="IPR000847">
    <property type="entry name" value="LysR_HTH_N"/>
</dbReference>
<dbReference type="Gene3D" id="1.10.10.10">
    <property type="entry name" value="Winged helix-like DNA-binding domain superfamily/Winged helix DNA-binding domain"/>
    <property type="match status" value="1"/>
</dbReference>
<reference evidence="3 4" key="1">
    <citation type="journal article" date="2007" name="Archaea">
        <title>The genome of Hyperthermus butylicus: a sulfur-reducing, peptide fermenting, neutrophilic Crenarchaeote growing up to 108 degrees C.</title>
        <authorList>
            <person name="Brugger K."/>
            <person name="Chen L."/>
            <person name="Stark M."/>
            <person name="Zibat A."/>
            <person name="Redder P."/>
            <person name="Ruepp A."/>
            <person name="Awayez M."/>
            <person name="She Q."/>
            <person name="Garrett R.A."/>
            <person name="Klenk H.P."/>
        </authorList>
    </citation>
    <scope>NUCLEOTIDE SEQUENCE [LARGE SCALE GENOMIC DNA]</scope>
    <source>
        <strain evidence="4">DSM 5456 / JCM 9403 / PLM1-5</strain>
    </source>
</reference>
<evidence type="ECO:0000313" key="3">
    <source>
        <dbReference type="EMBL" id="ABM80208.1"/>
    </source>
</evidence>
<dbReference type="GO" id="GO:0003700">
    <property type="term" value="F:DNA-binding transcription factor activity"/>
    <property type="evidence" value="ECO:0007669"/>
    <property type="project" value="InterPro"/>
</dbReference>
<dbReference type="PANTHER" id="PTHR38431">
    <property type="entry name" value="BLL2305 PROTEIN"/>
    <property type="match status" value="1"/>
</dbReference>
<keyword evidence="4" id="KW-1185">Reference proteome</keyword>
<dbReference type="Proteomes" id="UP000002593">
    <property type="component" value="Chromosome"/>
</dbReference>
<evidence type="ECO:0000259" key="1">
    <source>
        <dbReference type="Pfam" id="PF00126"/>
    </source>
</evidence>
<dbReference type="GeneID" id="4782751"/>
<accession>A2BJP7</accession>
<feature type="domain" description="PBP" evidence="2">
    <location>
        <begin position="140"/>
        <end position="327"/>
    </location>
</feature>
<sequence>MALRCSLVPRLEVKLYCDGFVVDEQLVSLLIAVDKYGSILRAARAVGLAYSRAWECIARAEHALGVKLVEARRGGRGGGGARLTEAGRELIARFVEAYRSLTGQEFQPSLAAAGERVELGVYAGSHDIAVERLLGILRGRGVVFEAHWLGSIRGVASVLLEEADVAGIHIYTGEGYNIPYLRNTLPRGVAVLVKGYERLLGFVSREQMSLDEILEGIIRGRLRLVNRQKGTGTRLVLDDLLAREAKRHGIDPAKIPEIVKGYSVEARTHMEVAGVVARGEADVGLALQAAALLHGLSFTPVRWEQFDFLIPRSRLKTRPVEQFLEALSSKEFHEVLSTLPGYRVASNTGDILEL</sequence>
<protein>
    <submittedName>
        <fullName evidence="3">Molybdate-binding protein, periplasmic component</fullName>
    </submittedName>
</protein>
<organism evidence="3 4">
    <name type="scientific">Hyperthermus butylicus (strain DSM 5456 / JCM 9403 / PLM1-5)</name>
    <dbReference type="NCBI Taxonomy" id="415426"/>
    <lineage>
        <taxon>Archaea</taxon>
        <taxon>Thermoproteota</taxon>
        <taxon>Thermoprotei</taxon>
        <taxon>Desulfurococcales</taxon>
        <taxon>Pyrodictiaceae</taxon>
        <taxon>Hyperthermus</taxon>
    </lineage>
</organism>
<dbReference type="Pfam" id="PF12727">
    <property type="entry name" value="PBP_like"/>
    <property type="match status" value="1"/>
</dbReference>
<evidence type="ECO:0000313" key="4">
    <source>
        <dbReference type="Proteomes" id="UP000002593"/>
    </source>
</evidence>
<dbReference type="Pfam" id="PF00126">
    <property type="entry name" value="HTH_1"/>
    <property type="match status" value="1"/>
</dbReference>
<dbReference type="SUPFAM" id="SSF46785">
    <property type="entry name" value="Winged helix' DNA-binding domain"/>
    <property type="match status" value="1"/>
</dbReference>
<proteinExistence type="predicted"/>
<dbReference type="AlphaFoldDB" id="A2BJP7"/>
<evidence type="ECO:0000259" key="2">
    <source>
        <dbReference type="Pfam" id="PF12727"/>
    </source>
</evidence>
<dbReference type="RefSeq" id="WP_011821526.1">
    <property type="nucleotide sequence ID" value="NC_008818.1"/>
</dbReference>
<dbReference type="EMBL" id="CP000493">
    <property type="protein sequence ID" value="ABM80208.1"/>
    <property type="molecule type" value="Genomic_DNA"/>
</dbReference>
<name>A2BJP7_HYPBU</name>
<dbReference type="HOGENOM" id="CLU_064037_1_0_2"/>
<dbReference type="eggNOG" id="arCOG00230">
    <property type="taxonomic scope" value="Archaea"/>
</dbReference>
<dbReference type="InterPro" id="IPR036388">
    <property type="entry name" value="WH-like_DNA-bd_sf"/>
</dbReference>
<dbReference type="InterPro" id="IPR024370">
    <property type="entry name" value="PBP_domain"/>
</dbReference>
<feature type="domain" description="HTH lysR-type" evidence="1">
    <location>
        <begin position="28"/>
        <end position="88"/>
    </location>
</feature>
<gene>
    <name evidence="3" type="ordered locus">Hbut_0336</name>
</gene>